<evidence type="ECO:0000313" key="2">
    <source>
        <dbReference type="EMBL" id="MFD2159409.1"/>
    </source>
</evidence>
<dbReference type="RefSeq" id="WP_377086096.1">
    <property type="nucleotide sequence ID" value="NZ_JBHSJL010000014.1"/>
</dbReference>
<organism evidence="2 3">
    <name type="scientific">Rubritalea tangerina</name>
    <dbReference type="NCBI Taxonomy" id="430798"/>
    <lineage>
        <taxon>Bacteria</taxon>
        <taxon>Pseudomonadati</taxon>
        <taxon>Verrucomicrobiota</taxon>
        <taxon>Verrucomicrobiia</taxon>
        <taxon>Verrucomicrobiales</taxon>
        <taxon>Rubritaleaceae</taxon>
        <taxon>Rubritalea</taxon>
    </lineage>
</organism>
<dbReference type="EMBL" id="JBHUJB010000046">
    <property type="protein sequence ID" value="MFD2159409.1"/>
    <property type="molecule type" value="Genomic_DNA"/>
</dbReference>
<feature type="region of interest" description="Disordered" evidence="1">
    <location>
        <begin position="38"/>
        <end position="67"/>
    </location>
</feature>
<evidence type="ECO:0000313" key="3">
    <source>
        <dbReference type="Proteomes" id="UP001597389"/>
    </source>
</evidence>
<accession>A0ABW4ZBP6</accession>
<evidence type="ECO:0000256" key="1">
    <source>
        <dbReference type="SAM" id="MobiDB-lite"/>
    </source>
</evidence>
<dbReference type="PROSITE" id="PS51257">
    <property type="entry name" value="PROKAR_LIPOPROTEIN"/>
    <property type="match status" value="1"/>
</dbReference>
<sequence>MKLFIYSASALALFAGLSSCEKHEWKDDQGKGVVELYKSDDDHGHDAHGDHGHDHKHEDKAGHAESH</sequence>
<proteinExistence type="predicted"/>
<reference evidence="3" key="1">
    <citation type="journal article" date="2019" name="Int. J. Syst. Evol. Microbiol.">
        <title>The Global Catalogue of Microorganisms (GCM) 10K type strain sequencing project: providing services to taxonomists for standard genome sequencing and annotation.</title>
        <authorList>
            <consortium name="The Broad Institute Genomics Platform"/>
            <consortium name="The Broad Institute Genome Sequencing Center for Infectious Disease"/>
            <person name="Wu L."/>
            <person name="Ma J."/>
        </authorList>
    </citation>
    <scope>NUCLEOTIDE SEQUENCE [LARGE SCALE GENOMIC DNA]</scope>
    <source>
        <strain evidence="3">CCUG 57942</strain>
    </source>
</reference>
<protein>
    <submittedName>
        <fullName evidence="2">Uncharacterized protein</fullName>
    </submittedName>
</protein>
<comment type="caution">
    <text evidence="2">The sequence shown here is derived from an EMBL/GenBank/DDBJ whole genome shotgun (WGS) entry which is preliminary data.</text>
</comment>
<keyword evidence="3" id="KW-1185">Reference proteome</keyword>
<name>A0ABW4ZBP6_9BACT</name>
<dbReference type="Proteomes" id="UP001597389">
    <property type="component" value="Unassembled WGS sequence"/>
</dbReference>
<gene>
    <name evidence="2" type="ORF">ACFSW8_10900</name>
</gene>